<dbReference type="Pfam" id="PF13473">
    <property type="entry name" value="Cupredoxin_1"/>
    <property type="match status" value="1"/>
</dbReference>
<proteinExistence type="predicted"/>
<organism evidence="2 3">
    <name type="scientific">Rhodococcus gannanensis</name>
    <dbReference type="NCBI Taxonomy" id="1960308"/>
    <lineage>
        <taxon>Bacteria</taxon>
        <taxon>Bacillati</taxon>
        <taxon>Actinomycetota</taxon>
        <taxon>Actinomycetes</taxon>
        <taxon>Mycobacteriales</taxon>
        <taxon>Nocardiaceae</taxon>
        <taxon>Rhodococcus</taxon>
    </lineage>
</organism>
<dbReference type="PROSITE" id="PS51257">
    <property type="entry name" value="PROKAR_LIPOPROTEIN"/>
    <property type="match status" value="1"/>
</dbReference>
<comment type="caution">
    <text evidence="2">The sequence shown here is derived from an EMBL/GenBank/DDBJ whole genome shotgun (WGS) entry which is preliminary data.</text>
</comment>
<sequence length="115" mass="12280">MRHNVIGRRFALSVVAAGLLAGCSADVRPDAVIEISNVQFGPADVTVPVGGTVEWRFDDGGVLHHVASEPRLGVDGEFDSGITGVGTFRHTFDRAGTYVYTCSVHRYMTGTVTVE</sequence>
<reference evidence="3" key="1">
    <citation type="journal article" date="2019" name="Int. J. Syst. Evol. Microbiol.">
        <title>The Global Catalogue of Microorganisms (GCM) 10K type strain sequencing project: providing services to taxonomists for standard genome sequencing and annotation.</title>
        <authorList>
            <consortium name="The Broad Institute Genomics Platform"/>
            <consortium name="The Broad Institute Genome Sequencing Center for Infectious Disease"/>
            <person name="Wu L."/>
            <person name="Ma J."/>
        </authorList>
    </citation>
    <scope>NUCLEOTIDE SEQUENCE [LARGE SCALE GENOMIC DNA]</scope>
    <source>
        <strain evidence="3">DT72</strain>
    </source>
</reference>
<keyword evidence="3" id="KW-1185">Reference proteome</keyword>
<accession>A0ABW4P349</accession>
<dbReference type="Gene3D" id="2.60.40.420">
    <property type="entry name" value="Cupredoxins - blue copper proteins"/>
    <property type="match status" value="1"/>
</dbReference>
<name>A0ABW4P349_9NOCA</name>
<protein>
    <submittedName>
        <fullName evidence="2">Plastocyanin/azurin family copper-binding protein</fullName>
    </submittedName>
</protein>
<dbReference type="PANTHER" id="PTHR36507">
    <property type="entry name" value="BLL1555 PROTEIN"/>
    <property type="match status" value="1"/>
</dbReference>
<feature type="domain" description="EfeO-type cupredoxin-like" evidence="1">
    <location>
        <begin position="11"/>
        <end position="114"/>
    </location>
</feature>
<dbReference type="Proteomes" id="UP001597286">
    <property type="component" value="Unassembled WGS sequence"/>
</dbReference>
<dbReference type="InterPro" id="IPR008972">
    <property type="entry name" value="Cupredoxin"/>
</dbReference>
<gene>
    <name evidence="2" type="ORF">ACFSJG_09325</name>
</gene>
<evidence type="ECO:0000313" key="3">
    <source>
        <dbReference type="Proteomes" id="UP001597286"/>
    </source>
</evidence>
<dbReference type="RefSeq" id="WP_378484916.1">
    <property type="nucleotide sequence ID" value="NZ_JBHUFB010000009.1"/>
</dbReference>
<dbReference type="InterPro" id="IPR052721">
    <property type="entry name" value="ET_Amicyanin"/>
</dbReference>
<dbReference type="InterPro" id="IPR028096">
    <property type="entry name" value="EfeO_Cupredoxin"/>
</dbReference>
<dbReference type="SUPFAM" id="SSF49503">
    <property type="entry name" value="Cupredoxins"/>
    <property type="match status" value="1"/>
</dbReference>
<evidence type="ECO:0000313" key="2">
    <source>
        <dbReference type="EMBL" id="MFD1812411.1"/>
    </source>
</evidence>
<evidence type="ECO:0000259" key="1">
    <source>
        <dbReference type="Pfam" id="PF13473"/>
    </source>
</evidence>
<dbReference type="EMBL" id="JBHUFB010000009">
    <property type="protein sequence ID" value="MFD1812411.1"/>
    <property type="molecule type" value="Genomic_DNA"/>
</dbReference>
<dbReference type="PANTHER" id="PTHR36507:SF1">
    <property type="entry name" value="BLL1555 PROTEIN"/>
    <property type="match status" value="1"/>
</dbReference>